<dbReference type="SUPFAM" id="SSF82171">
    <property type="entry name" value="DPP6 N-terminal domain-like"/>
    <property type="match status" value="1"/>
</dbReference>
<dbReference type="Pfam" id="PF02368">
    <property type="entry name" value="Big_2"/>
    <property type="match status" value="2"/>
</dbReference>
<dbReference type="RefSeq" id="WP_110838423.1">
    <property type="nucleotide sequence ID" value="NZ_QJVJ01000001.1"/>
</dbReference>
<organism evidence="2 3">
    <name type="scientific">Paenibacillus flagellatus</name>
    <dbReference type="NCBI Taxonomy" id="2211139"/>
    <lineage>
        <taxon>Bacteria</taxon>
        <taxon>Bacillati</taxon>
        <taxon>Bacillota</taxon>
        <taxon>Bacilli</taxon>
        <taxon>Bacillales</taxon>
        <taxon>Paenibacillaceae</taxon>
        <taxon>Paenibacillus</taxon>
    </lineage>
</organism>
<feature type="domain" description="BIG2" evidence="1">
    <location>
        <begin position="934"/>
        <end position="1006"/>
    </location>
</feature>
<dbReference type="PANTHER" id="PTHR40274">
    <property type="entry name" value="VIRGINIAMYCIN B LYASE"/>
    <property type="match status" value="1"/>
</dbReference>
<dbReference type="SMART" id="SM00635">
    <property type="entry name" value="BID_2"/>
    <property type="match status" value="2"/>
</dbReference>
<name>A0A2V5KGD6_9BACL</name>
<reference evidence="2 3" key="1">
    <citation type="submission" date="2018-05" db="EMBL/GenBank/DDBJ databases">
        <title>Paenibacillus flagellatus sp. nov., isolated from selenium mineral soil.</title>
        <authorList>
            <person name="Dai X."/>
        </authorList>
    </citation>
    <scope>NUCLEOTIDE SEQUENCE [LARGE SCALE GENOMIC DNA]</scope>
    <source>
        <strain evidence="2 3">DXL2</strain>
    </source>
</reference>
<dbReference type="InterPro" id="IPR015943">
    <property type="entry name" value="WD40/YVTN_repeat-like_dom_sf"/>
</dbReference>
<gene>
    <name evidence="2" type="ORF">DLM86_02800</name>
</gene>
<dbReference type="Gene3D" id="2.60.40.1080">
    <property type="match status" value="3"/>
</dbReference>
<dbReference type="EMBL" id="QJVJ01000001">
    <property type="protein sequence ID" value="PYI57383.1"/>
    <property type="molecule type" value="Genomic_DNA"/>
</dbReference>
<dbReference type="AlphaFoldDB" id="A0A2V5KGD6"/>
<accession>A0A2V5KGD6</accession>
<dbReference type="InterPro" id="IPR003343">
    <property type="entry name" value="Big_2"/>
</dbReference>
<evidence type="ECO:0000313" key="2">
    <source>
        <dbReference type="EMBL" id="PYI57383.1"/>
    </source>
</evidence>
<dbReference type="OrthoDB" id="843723at2"/>
<dbReference type="SUPFAM" id="SSF49373">
    <property type="entry name" value="Invasin/intimin cell-adhesion fragments"/>
    <property type="match status" value="3"/>
</dbReference>
<evidence type="ECO:0000313" key="3">
    <source>
        <dbReference type="Proteomes" id="UP000247476"/>
    </source>
</evidence>
<feature type="domain" description="BIG2" evidence="1">
    <location>
        <begin position="842"/>
        <end position="922"/>
    </location>
</feature>
<dbReference type="PANTHER" id="PTHR40274:SF3">
    <property type="entry name" value="VIRGINIAMYCIN B LYASE"/>
    <property type="match status" value="1"/>
</dbReference>
<dbReference type="Gene3D" id="2.130.10.10">
    <property type="entry name" value="YVTN repeat-like/Quinoprotein amine dehydrogenase"/>
    <property type="match status" value="2"/>
</dbReference>
<sequence>MKSRWLTLVVAIALLFGTPGFVRSAGAQEGGAIVTDLGTPITGVVTVMTSAFGVENGRNVMYTVVQADPAIFVTVDIDEEKVIRTMELPNAGGSWSQAVDTFGNVYIGTYGNGLLYRFEPATETLVNVGRAVGGGYVYGLIPGPNGKMYGGTYPNGKVFEYDPSTNAFTDFGVMQEGELYVRGLAYEPDRNVLYAGTGSHGYLIEYDLATGSKRSVLPPEHRAGEPFLYDMNLAGHTLFVRKEKAKTMLAIDTATNAVLAEVPMISRSPSGKSPIANKVYYTYNAELMEYDLDTNTAKGLGVKASSTGVSYGFAQLKDPELPGYSLVGLAGNGGGFFKYSLETGKLKNVRLALPGAPKTLNAVVNGPDGTVHVGGYLTGGGISSYNPVTGMTIKTPGLSQVEGFGTLGDKVYAGVYPEAQLYEFDPVARKAAKLTSLVADGQERPYAVLGLEREKLIAIGTVAAYGSVEGALSLYDTASGQTQTFKNVVPNQSVLSLAYKDGSLYGGTTIYGGLGSQDPPPETEAKLFVFDVASRAKTYETVPVPGATAISGLLVGPDGYVWGFANGTLFVFDPQTRTVTYREQKFPYAGGREWRNAELSIGTDGNVYGLLNSAHSFFRIDASTKQLTVLNGDARTGLAQDDFGRFYFLRGTHLIQYADPGLTAGYTGGIELTASSVELEKGQRAALYPEALLEKGRRTRNVSSLTLEYVSDRPDVVSVGQDGTMTGTGHGTANVWVKVTFPDGRVAESEKLAVVSVDGSRLKELSLDGVPLAGFSPDVLEYDVPVPYGTTTPPTVAAVPQSAKSAVTVRQATYVPGEAAVQVESAFGAGRQTYTVRFSPATVTGIELAPFAPMKEGDRTTAVVQAVYSDGTKHPLTAGVAYASADPSVATVGPDGSVTARGQGETTIEATWNGMSATATVKVTTSILFLHLQPVHPIREGGEERASVTVRYRDGSTRTPMDGVSYTSDDPSVATVDATGLVQAHRKGVTTVRAEYGGRNAWSVVVVIPGRRE</sequence>
<proteinExistence type="predicted"/>
<evidence type="ECO:0000259" key="1">
    <source>
        <dbReference type="SMART" id="SM00635"/>
    </source>
</evidence>
<dbReference type="InterPro" id="IPR008964">
    <property type="entry name" value="Invasin/intimin_cell_adhesion"/>
</dbReference>
<keyword evidence="3" id="KW-1185">Reference proteome</keyword>
<protein>
    <recommendedName>
        <fullName evidence="1">BIG2 domain-containing protein</fullName>
    </recommendedName>
</protein>
<dbReference type="InterPro" id="IPR051344">
    <property type="entry name" value="Vgb"/>
</dbReference>
<dbReference type="SUPFAM" id="SSF101898">
    <property type="entry name" value="NHL repeat"/>
    <property type="match status" value="1"/>
</dbReference>
<dbReference type="Proteomes" id="UP000247476">
    <property type="component" value="Unassembled WGS sequence"/>
</dbReference>
<comment type="caution">
    <text evidence="2">The sequence shown here is derived from an EMBL/GenBank/DDBJ whole genome shotgun (WGS) entry which is preliminary data.</text>
</comment>